<feature type="domain" description="DUF4369" evidence="1">
    <location>
        <begin position="34"/>
        <end position="129"/>
    </location>
</feature>
<dbReference type="InterPro" id="IPR025380">
    <property type="entry name" value="DUF4369"/>
</dbReference>
<evidence type="ECO:0000313" key="3">
    <source>
        <dbReference type="Proteomes" id="UP000004407"/>
    </source>
</evidence>
<dbReference type="Proteomes" id="UP000004407">
    <property type="component" value="Unassembled WGS sequence"/>
</dbReference>
<dbReference type="eggNOG" id="COG0526">
    <property type="taxonomic scope" value="Bacteria"/>
</dbReference>
<accession>G6AZG5</accession>
<sequence length="138" mass="15573">MKKWITQSVGLLMSGFLFGQTENTQEKEQPMKGYEINGLITGKYTGKVYLVKEDGMHGPQTKVDSCEVIDGRFQFKGDSVPEQSVIYFIQSHDEQLAPIFLEGGQINMTMRADYFLGSSTKGTINNNLWRLHQLQTTG</sequence>
<gene>
    <name evidence="2" type="ORF">HMPREF0673_02029</name>
</gene>
<dbReference type="HOGENOM" id="CLU_1853410_0_0_10"/>
<name>G6AZG5_9BACT</name>
<dbReference type="GeneID" id="78337592"/>
<evidence type="ECO:0000259" key="1">
    <source>
        <dbReference type="Pfam" id="PF14289"/>
    </source>
</evidence>
<comment type="caution">
    <text evidence="2">The sequence shown here is derived from an EMBL/GenBank/DDBJ whole genome shotgun (WGS) entry which is preliminary data.</text>
</comment>
<dbReference type="RefSeq" id="WP_007901134.1">
    <property type="nucleotide sequence ID" value="NZ_JH379444.1"/>
</dbReference>
<protein>
    <recommendedName>
        <fullName evidence="1">DUF4369 domain-containing protein</fullName>
    </recommendedName>
</protein>
<dbReference type="AlphaFoldDB" id="G6AZG5"/>
<reference evidence="2 3" key="1">
    <citation type="submission" date="2011-08" db="EMBL/GenBank/DDBJ databases">
        <authorList>
            <person name="Weinstock G."/>
            <person name="Sodergren E."/>
            <person name="Clifton S."/>
            <person name="Fulton L."/>
            <person name="Fulton B."/>
            <person name="Courtney L."/>
            <person name="Fronick C."/>
            <person name="Harrison M."/>
            <person name="Strong C."/>
            <person name="Farmer C."/>
            <person name="Delahaunty K."/>
            <person name="Markovic C."/>
            <person name="Hall O."/>
            <person name="Minx P."/>
            <person name="Tomlinson C."/>
            <person name="Mitreva M."/>
            <person name="Hou S."/>
            <person name="Chen J."/>
            <person name="Wollam A."/>
            <person name="Pepin K.H."/>
            <person name="Johnson M."/>
            <person name="Bhonagiri V."/>
            <person name="Zhang X."/>
            <person name="Suruliraj S."/>
            <person name="Warren W."/>
            <person name="Chinwalla A."/>
            <person name="Mardis E.R."/>
            <person name="Wilson R.K."/>
        </authorList>
    </citation>
    <scope>NUCLEOTIDE SEQUENCE [LARGE SCALE GENOMIC DNA]</scope>
    <source>
        <strain evidence="2 3">DSM 18206</strain>
    </source>
</reference>
<organism evidence="2 3">
    <name type="scientific">Leyella stercorea DSM 18206</name>
    <dbReference type="NCBI Taxonomy" id="1002367"/>
    <lineage>
        <taxon>Bacteria</taxon>
        <taxon>Pseudomonadati</taxon>
        <taxon>Bacteroidota</taxon>
        <taxon>Bacteroidia</taxon>
        <taxon>Bacteroidales</taxon>
        <taxon>Prevotellaceae</taxon>
        <taxon>Leyella</taxon>
    </lineage>
</organism>
<evidence type="ECO:0000313" key="2">
    <source>
        <dbReference type="EMBL" id="EHJ38424.1"/>
    </source>
</evidence>
<proteinExistence type="predicted"/>
<dbReference type="Pfam" id="PF14289">
    <property type="entry name" value="DUF4369"/>
    <property type="match status" value="1"/>
</dbReference>
<dbReference type="EMBL" id="AFZZ01000173">
    <property type="protein sequence ID" value="EHJ38424.1"/>
    <property type="molecule type" value="Genomic_DNA"/>
</dbReference>